<accession>H2CCT8</accession>
<sequence length="185" mass="19953">MPAIPENRWSRVTGSLSAMPSFFKLLLGLLTVALIVAIPVLFVTGIAMIPGFASVLFLIVGFFVFRSLHRPVGADKAVVSSTVLAAAVGFFALMGMAVDQRGNPIYNAPLQLFCPAGSQLNHGTVISHPLPGRTDMTQDFRCINEDGGTALVLTPFHLMGVRLGEYIVLGYALFYLTGALRRNRE</sequence>
<keyword evidence="1" id="KW-0472">Membrane</keyword>
<dbReference type="Proteomes" id="UP000005737">
    <property type="component" value="Unassembled WGS sequence"/>
</dbReference>
<keyword evidence="3" id="KW-1185">Reference proteome</keyword>
<dbReference type="EMBL" id="JH597773">
    <property type="protein sequence ID" value="EHQ05379.1"/>
    <property type="molecule type" value="Genomic_DNA"/>
</dbReference>
<dbReference type="HOGENOM" id="CLU_1459626_0_0_12"/>
<feature type="transmembrane region" description="Helical" evidence="1">
    <location>
        <begin position="48"/>
        <end position="65"/>
    </location>
</feature>
<dbReference type="AlphaFoldDB" id="H2CCT8"/>
<evidence type="ECO:0000256" key="1">
    <source>
        <dbReference type="SAM" id="Phobius"/>
    </source>
</evidence>
<keyword evidence="1" id="KW-0812">Transmembrane</keyword>
<evidence type="ECO:0000313" key="2">
    <source>
        <dbReference type="EMBL" id="EHQ05379.1"/>
    </source>
</evidence>
<protein>
    <submittedName>
        <fullName evidence="2">Uncharacterized protein</fullName>
    </submittedName>
</protein>
<dbReference type="STRING" id="183.GCA_002009735_00089"/>
<feature type="transmembrane region" description="Helical" evidence="1">
    <location>
        <begin position="21"/>
        <end position="42"/>
    </location>
</feature>
<keyword evidence="1" id="KW-1133">Transmembrane helix</keyword>
<name>H2CCT8_9LEPT</name>
<feature type="transmembrane region" description="Helical" evidence="1">
    <location>
        <begin position="77"/>
        <end position="98"/>
    </location>
</feature>
<organism evidence="2 3">
    <name type="scientific">Leptonema illini DSM 21528</name>
    <dbReference type="NCBI Taxonomy" id="929563"/>
    <lineage>
        <taxon>Bacteria</taxon>
        <taxon>Pseudomonadati</taxon>
        <taxon>Spirochaetota</taxon>
        <taxon>Spirochaetia</taxon>
        <taxon>Leptospirales</taxon>
        <taxon>Leptospiraceae</taxon>
        <taxon>Leptonema</taxon>
    </lineage>
</organism>
<proteinExistence type="predicted"/>
<evidence type="ECO:0000313" key="3">
    <source>
        <dbReference type="Proteomes" id="UP000005737"/>
    </source>
</evidence>
<gene>
    <name evidence="2" type="ORF">Lepil_0676</name>
</gene>
<reference evidence="2 3" key="1">
    <citation type="submission" date="2011-10" db="EMBL/GenBank/DDBJ databases">
        <title>The Improved High-Quality Draft genome of Leptonema illini DSM 21528.</title>
        <authorList>
            <consortium name="US DOE Joint Genome Institute (JGI-PGF)"/>
            <person name="Lucas S."/>
            <person name="Copeland A."/>
            <person name="Lapidus A."/>
            <person name="Glavina del Rio T."/>
            <person name="Dalin E."/>
            <person name="Tice H."/>
            <person name="Bruce D."/>
            <person name="Goodwin L."/>
            <person name="Pitluck S."/>
            <person name="Peters L."/>
            <person name="Mikhailova N."/>
            <person name="Held B."/>
            <person name="Kyrpides N."/>
            <person name="Mavromatis K."/>
            <person name="Ivanova N."/>
            <person name="Markowitz V."/>
            <person name="Cheng J.-F."/>
            <person name="Hugenholtz P."/>
            <person name="Woyke T."/>
            <person name="Wu D."/>
            <person name="Gronow S."/>
            <person name="Wellnitz S."/>
            <person name="Brambilla E.-M."/>
            <person name="Klenk H.-P."/>
            <person name="Eisen J.A."/>
        </authorList>
    </citation>
    <scope>NUCLEOTIDE SEQUENCE [LARGE SCALE GENOMIC DNA]</scope>
    <source>
        <strain evidence="2 3">DSM 21528</strain>
    </source>
</reference>
<feature type="transmembrane region" description="Helical" evidence="1">
    <location>
        <begin position="163"/>
        <end position="180"/>
    </location>
</feature>